<keyword evidence="1" id="KW-1133">Transmembrane helix</keyword>
<reference evidence="2 3" key="1">
    <citation type="submission" date="2019-07" db="EMBL/GenBank/DDBJ databases">
        <title>Whole genome shotgun sequence of Swaminathania salitolerans NBRC 104436.</title>
        <authorList>
            <person name="Hosoyama A."/>
            <person name="Uohara A."/>
            <person name="Ohji S."/>
            <person name="Ichikawa N."/>
        </authorList>
    </citation>
    <scope>NUCLEOTIDE SEQUENCE [LARGE SCALE GENOMIC DNA]</scope>
    <source>
        <strain evidence="2 3">NBRC 104436</strain>
    </source>
</reference>
<name>A0A511BT62_9PROT</name>
<dbReference type="EMBL" id="BJVC01000001">
    <property type="protein sequence ID" value="GEL01148.1"/>
    <property type="molecule type" value="Genomic_DNA"/>
</dbReference>
<feature type="transmembrane region" description="Helical" evidence="1">
    <location>
        <begin position="49"/>
        <end position="67"/>
    </location>
</feature>
<dbReference type="InterPro" id="IPR021741">
    <property type="entry name" value="DUF3311"/>
</dbReference>
<evidence type="ECO:0008006" key="4">
    <source>
        <dbReference type="Google" id="ProtNLM"/>
    </source>
</evidence>
<dbReference type="AlphaFoldDB" id="A0A511BT62"/>
<accession>A0A511BT62</accession>
<feature type="transmembrane region" description="Helical" evidence="1">
    <location>
        <begin position="18"/>
        <end position="37"/>
    </location>
</feature>
<gene>
    <name evidence="2" type="ORF">SSA02_03110</name>
</gene>
<organism evidence="2 3">
    <name type="scientific">Swaminathania salitolerans</name>
    <dbReference type="NCBI Taxonomy" id="182838"/>
    <lineage>
        <taxon>Bacteria</taxon>
        <taxon>Pseudomonadati</taxon>
        <taxon>Pseudomonadota</taxon>
        <taxon>Alphaproteobacteria</taxon>
        <taxon>Acetobacterales</taxon>
        <taxon>Acetobacteraceae</taxon>
        <taxon>Swaminathania</taxon>
    </lineage>
</organism>
<evidence type="ECO:0000313" key="2">
    <source>
        <dbReference type="EMBL" id="GEL01148.1"/>
    </source>
</evidence>
<comment type="caution">
    <text evidence="2">The sequence shown here is derived from an EMBL/GenBank/DDBJ whole genome shotgun (WGS) entry which is preliminary data.</text>
</comment>
<keyword evidence="3" id="KW-1185">Reference proteome</keyword>
<protein>
    <recommendedName>
        <fullName evidence="4">DUF3311 domain-containing protein</fullName>
    </recommendedName>
</protein>
<keyword evidence="1" id="KW-0812">Transmembrane</keyword>
<sequence length="75" mass="8095">MPDPVLPEPAPHIRHARLFLALIVPAIAVLVPMPFLYGSERAVCGVPVALVWLFCCIPLTTLCLYLAERLSGGNA</sequence>
<keyword evidence="1" id="KW-0472">Membrane</keyword>
<evidence type="ECO:0000256" key="1">
    <source>
        <dbReference type="SAM" id="Phobius"/>
    </source>
</evidence>
<proteinExistence type="predicted"/>
<dbReference type="Pfam" id="PF11755">
    <property type="entry name" value="DUF3311"/>
    <property type="match status" value="1"/>
</dbReference>
<evidence type="ECO:0000313" key="3">
    <source>
        <dbReference type="Proteomes" id="UP000321405"/>
    </source>
</evidence>
<dbReference type="Proteomes" id="UP000321405">
    <property type="component" value="Unassembled WGS sequence"/>
</dbReference>